<dbReference type="AlphaFoldDB" id="A0AAN7EQW3"/>
<evidence type="ECO:0000313" key="3">
    <source>
        <dbReference type="Proteomes" id="UP001324115"/>
    </source>
</evidence>
<proteinExistence type="predicted"/>
<dbReference type="InterPro" id="IPR013187">
    <property type="entry name" value="F-box-assoc_dom_typ3"/>
</dbReference>
<dbReference type="Proteomes" id="UP001324115">
    <property type="component" value="Unassembled WGS sequence"/>
</dbReference>
<gene>
    <name evidence="2" type="ORF">RGQ29_027966</name>
</gene>
<accession>A0AAN7EQW3</accession>
<reference evidence="2 3" key="1">
    <citation type="journal article" date="2023" name="G3 (Bethesda)">
        <title>A haplotype-resolved chromosome-scale genome for Quercus rubra L. provides insights into the genetics of adaptive traits for red oak species.</title>
        <authorList>
            <person name="Kapoor B."/>
            <person name="Jenkins J."/>
            <person name="Schmutz J."/>
            <person name="Zhebentyayeva T."/>
            <person name="Kuelheim C."/>
            <person name="Coggeshall M."/>
            <person name="Heim C."/>
            <person name="Lasky J.R."/>
            <person name="Leites L."/>
            <person name="Islam-Faridi N."/>
            <person name="Romero-Severson J."/>
            <person name="DeLeo V.L."/>
            <person name="Lucas S.M."/>
            <person name="Lazic D."/>
            <person name="Gailing O."/>
            <person name="Carlson J."/>
            <person name="Staton M."/>
        </authorList>
    </citation>
    <scope>NUCLEOTIDE SEQUENCE [LARGE SCALE GENOMIC DNA]</scope>
    <source>
        <strain evidence="2">Pseudo-F2</strain>
    </source>
</reference>
<dbReference type="EMBL" id="JAXUIC010000008">
    <property type="protein sequence ID" value="KAK4577664.1"/>
    <property type="molecule type" value="Genomic_DNA"/>
</dbReference>
<feature type="domain" description="F-box" evidence="1">
    <location>
        <begin position="5"/>
        <end position="44"/>
    </location>
</feature>
<dbReference type="NCBIfam" id="TIGR01640">
    <property type="entry name" value="F_box_assoc_1"/>
    <property type="match status" value="1"/>
</dbReference>
<comment type="caution">
    <text evidence="2">The sequence shown here is derived from an EMBL/GenBank/DDBJ whole genome shotgun (WGS) entry which is preliminary data.</text>
</comment>
<dbReference type="SMART" id="SM00256">
    <property type="entry name" value="FBOX"/>
    <property type="match status" value="1"/>
</dbReference>
<dbReference type="Gene3D" id="1.20.1280.50">
    <property type="match status" value="1"/>
</dbReference>
<dbReference type="CDD" id="cd22157">
    <property type="entry name" value="F-box_AtFBW1-like"/>
    <property type="match status" value="1"/>
</dbReference>
<name>A0AAN7EQW3_QUERU</name>
<protein>
    <recommendedName>
        <fullName evidence="1">F-box domain-containing protein</fullName>
    </recommendedName>
</protein>
<dbReference type="Pfam" id="PF00646">
    <property type="entry name" value="F-box"/>
    <property type="match status" value="1"/>
</dbReference>
<dbReference type="PANTHER" id="PTHR31672">
    <property type="entry name" value="BNACNNG10540D PROTEIN"/>
    <property type="match status" value="1"/>
</dbReference>
<dbReference type="InterPro" id="IPR050796">
    <property type="entry name" value="SCF_F-box_component"/>
</dbReference>
<dbReference type="InterPro" id="IPR001810">
    <property type="entry name" value="F-box_dom"/>
</dbReference>
<evidence type="ECO:0000313" key="2">
    <source>
        <dbReference type="EMBL" id="KAK4577664.1"/>
    </source>
</evidence>
<evidence type="ECO:0000259" key="1">
    <source>
        <dbReference type="SMART" id="SM00256"/>
    </source>
</evidence>
<dbReference type="SUPFAM" id="SSF81383">
    <property type="entry name" value="F-box domain"/>
    <property type="match status" value="1"/>
</dbReference>
<organism evidence="2 3">
    <name type="scientific">Quercus rubra</name>
    <name type="common">Northern red oak</name>
    <name type="synonym">Quercus borealis</name>
    <dbReference type="NCBI Taxonomy" id="3512"/>
    <lineage>
        <taxon>Eukaryota</taxon>
        <taxon>Viridiplantae</taxon>
        <taxon>Streptophyta</taxon>
        <taxon>Embryophyta</taxon>
        <taxon>Tracheophyta</taxon>
        <taxon>Spermatophyta</taxon>
        <taxon>Magnoliopsida</taxon>
        <taxon>eudicotyledons</taxon>
        <taxon>Gunneridae</taxon>
        <taxon>Pentapetalae</taxon>
        <taxon>rosids</taxon>
        <taxon>fabids</taxon>
        <taxon>Fagales</taxon>
        <taxon>Fagaceae</taxon>
        <taxon>Quercus</taxon>
    </lineage>
</organism>
<dbReference type="InterPro" id="IPR036047">
    <property type="entry name" value="F-box-like_dom_sf"/>
</dbReference>
<sequence>MSDYLPAELIVEILIRVPAKIVPRCKCVCKRWNSLISNPHFATTYLAHSKQRPYHLFRRLDQETGEELFTLHPSDNPDNPFPRNYHLKNLNRSDPALHINLLRLAQEVKDKGGFFGCSSDYIKLHCPYKFKTRYYQYFHEIVGSVNGLICMVDSDSCSKDNYYLWNPSINRSMKLPRPKYHDQSRSNSFFGFGYHAPTDDYKLVRLVNLKNCNSPVVDIYTLNTGGWCSAKAQPSAQYIIDSFGSVVVNGALHWLAHTPEDAHHNLIVSFDLGNEGNDVVFNEVPVPKILEGAPPLSMMNIAVLNGLLTLHGGQPEQSVNRGSHDDWLVKQHAVWVMKEYNVVKSWTKLYVIDVGENFVRVVGFKKNGELLITMEDDKDKGLLLYAPNSRRGRPYTDLYISGLSRSFYLDYYVESLVLLKKNTEK</sequence>
<dbReference type="InterPro" id="IPR017451">
    <property type="entry name" value="F-box-assoc_interact_dom"/>
</dbReference>
<dbReference type="PANTHER" id="PTHR31672:SF13">
    <property type="entry name" value="F-BOX PROTEIN CPR30-LIKE"/>
    <property type="match status" value="1"/>
</dbReference>
<dbReference type="Pfam" id="PF08268">
    <property type="entry name" value="FBA_3"/>
    <property type="match status" value="1"/>
</dbReference>
<keyword evidence="3" id="KW-1185">Reference proteome</keyword>